<dbReference type="eggNOG" id="KOG0656">
    <property type="taxonomic scope" value="Eukaryota"/>
</dbReference>
<organism evidence="9">
    <name type="scientific">Eucalyptus grandis</name>
    <name type="common">Flooded gum</name>
    <dbReference type="NCBI Taxonomy" id="71139"/>
    <lineage>
        <taxon>Eukaryota</taxon>
        <taxon>Viridiplantae</taxon>
        <taxon>Streptophyta</taxon>
        <taxon>Embryophyta</taxon>
        <taxon>Tracheophyta</taxon>
        <taxon>Spermatophyta</taxon>
        <taxon>Magnoliopsida</taxon>
        <taxon>eudicotyledons</taxon>
        <taxon>Gunneridae</taxon>
        <taxon>Pentapetalae</taxon>
        <taxon>rosids</taxon>
        <taxon>malvids</taxon>
        <taxon>Myrtales</taxon>
        <taxon>Myrtaceae</taxon>
        <taxon>Myrtoideae</taxon>
        <taxon>Eucalypteae</taxon>
        <taxon>Eucalyptus</taxon>
    </lineage>
</organism>
<gene>
    <name evidence="9" type="ORF">EUGRSUZ_F00180</name>
</gene>
<evidence type="ECO:0000256" key="1">
    <source>
        <dbReference type="ARBA" id="ARBA00009065"/>
    </source>
</evidence>
<evidence type="ECO:0000256" key="2">
    <source>
        <dbReference type="ARBA" id="ARBA00022618"/>
    </source>
</evidence>
<dbReference type="OrthoDB" id="5590282at2759"/>
<evidence type="ECO:0000256" key="5">
    <source>
        <dbReference type="RuleBase" id="RU000383"/>
    </source>
</evidence>
<dbReference type="Gramene" id="KCW66357">
    <property type="protein sequence ID" value="KCW66357"/>
    <property type="gene ID" value="EUGRSUZ_F00180"/>
</dbReference>
<dbReference type="SMART" id="SM00385">
    <property type="entry name" value="CYCLIN"/>
    <property type="match status" value="1"/>
</dbReference>
<feature type="region of interest" description="Disordered" evidence="6">
    <location>
        <begin position="318"/>
        <end position="341"/>
    </location>
</feature>
<evidence type="ECO:0000256" key="4">
    <source>
        <dbReference type="ARBA" id="ARBA00023306"/>
    </source>
</evidence>
<evidence type="ECO:0000259" key="8">
    <source>
        <dbReference type="SMART" id="SM01332"/>
    </source>
</evidence>
<dbReference type="GO" id="GO:0000307">
    <property type="term" value="C:cyclin-dependent protein kinase holoenzyme complex"/>
    <property type="evidence" value="ECO:0000318"/>
    <property type="project" value="GO_Central"/>
</dbReference>
<dbReference type="GO" id="GO:0005737">
    <property type="term" value="C:cytoplasm"/>
    <property type="evidence" value="ECO:0000318"/>
    <property type="project" value="GO_Central"/>
</dbReference>
<evidence type="ECO:0000256" key="3">
    <source>
        <dbReference type="ARBA" id="ARBA00023127"/>
    </source>
</evidence>
<protein>
    <submittedName>
        <fullName evidence="9">Uncharacterized protein</fullName>
    </submittedName>
</protein>
<dbReference type="FunFam" id="1.10.472.10:FF:000060">
    <property type="entry name" value="D6-type cyclin"/>
    <property type="match status" value="1"/>
</dbReference>
<feature type="domain" description="Cyclin-like" evidence="7">
    <location>
        <begin position="89"/>
        <end position="177"/>
    </location>
</feature>
<dbReference type="EMBL" id="KK198758">
    <property type="protein sequence ID" value="KCW66357.1"/>
    <property type="molecule type" value="Genomic_DNA"/>
</dbReference>
<dbReference type="InterPro" id="IPR036915">
    <property type="entry name" value="Cyclin-like_sf"/>
</dbReference>
<dbReference type="AlphaFoldDB" id="A0A059BJG4"/>
<dbReference type="PANTHER" id="PTHR10177">
    <property type="entry name" value="CYCLINS"/>
    <property type="match status" value="1"/>
</dbReference>
<dbReference type="STRING" id="71139.A0A059BJG4"/>
<dbReference type="GO" id="GO:0005634">
    <property type="term" value="C:nucleus"/>
    <property type="evidence" value="ECO:0000318"/>
    <property type="project" value="GO_Central"/>
</dbReference>
<dbReference type="OMA" id="HLDLYHE"/>
<sequence>MMARLETTQQSPASLFDSLYCSEEPWDAQGPELDVDDEDDDPTAFLADQDLSWEDEELARLASREEPNPLRRDLAADPCLAGARRESMGWMMKAHARNGFSALTAVLAVDYLDRFLSGFGPQAENPWTTQLTAVACLSLAAKVEETQVPFLLDLQGEESNYLFEAKTIQKMELLVLSTLEWKMNPVTPISFLDYFARRLGLKGHLCWEFLRRCEEVLLASLSDCRSTSYLASVMATAVVLHVINDLDPCLGLQCLDQLLPILGMQSDTVDECTKLVSELASAIRGHRSSKRKFGSVPGSPDGVVDAYFSSDSSNDSWALAESRSSSPEPLLKKSRAEDRLRPNSANVNSEILLFPH</sequence>
<dbReference type="Gene3D" id="1.10.472.10">
    <property type="entry name" value="Cyclin-like"/>
    <property type="match status" value="2"/>
</dbReference>
<dbReference type="FunCoup" id="A0A059BJG4">
    <property type="interactions" value="836"/>
</dbReference>
<feature type="compositionally biased region" description="Basic and acidic residues" evidence="6">
    <location>
        <begin position="330"/>
        <end position="341"/>
    </location>
</feature>
<dbReference type="KEGG" id="egr:104447862"/>
<dbReference type="InterPro" id="IPR006671">
    <property type="entry name" value="Cyclin_N"/>
</dbReference>
<dbReference type="InterPro" id="IPR004367">
    <property type="entry name" value="Cyclin_C-dom"/>
</dbReference>
<evidence type="ECO:0000259" key="7">
    <source>
        <dbReference type="SMART" id="SM00385"/>
    </source>
</evidence>
<comment type="similarity">
    <text evidence="1">Belongs to the cyclin family. Cyclin D subfamily.</text>
</comment>
<feature type="domain" description="Cyclin C-terminal" evidence="8">
    <location>
        <begin position="186"/>
        <end position="312"/>
    </location>
</feature>
<dbReference type="InterPro" id="IPR048258">
    <property type="entry name" value="Cyclins_cyclin-box"/>
</dbReference>
<feature type="compositionally biased region" description="Polar residues" evidence="6">
    <location>
        <begin position="318"/>
        <end position="327"/>
    </location>
</feature>
<keyword evidence="2" id="KW-0132">Cell division</keyword>
<dbReference type="CDD" id="cd20544">
    <property type="entry name" value="CYCLIN_AtCycD-like_rpt2"/>
    <property type="match status" value="1"/>
</dbReference>
<dbReference type="PROSITE" id="PS00292">
    <property type="entry name" value="CYCLINS"/>
    <property type="match status" value="1"/>
</dbReference>
<feature type="compositionally biased region" description="Acidic residues" evidence="6">
    <location>
        <begin position="33"/>
        <end position="42"/>
    </location>
</feature>
<dbReference type="GO" id="GO:0051301">
    <property type="term" value="P:cell division"/>
    <property type="evidence" value="ECO:0007669"/>
    <property type="project" value="UniProtKB-KW"/>
</dbReference>
<keyword evidence="4" id="KW-0131">Cell cycle</keyword>
<reference evidence="9" key="1">
    <citation type="submission" date="2013-07" db="EMBL/GenBank/DDBJ databases">
        <title>The genome of Eucalyptus grandis.</title>
        <authorList>
            <person name="Schmutz J."/>
            <person name="Hayes R."/>
            <person name="Myburg A."/>
            <person name="Tuskan G."/>
            <person name="Grattapaglia D."/>
            <person name="Rokhsar D.S."/>
        </authorList>
    </citation>
    <scope>NUCLEOTIDE SEQUENCE</scope>
    <source>
        <tissue evidence="9">Leaf extractions</tissue>
    </source>
</reference>
<dbReference type="InParanoid" id="A0A059BJG4"/>
<dbReference type="SMART" id="SM01332">
    <property type="entry name" value="Cyclin_C"/>
    <property type="match status" value="1"/>
</dbReference>
<dbReference type="GO" id="GO:0016538">
    <property type="term" value="F:cyclin-dependent protein serine/threonine kinase regulator activity"/>
    <property type="evidence" value="ECO:0000318"/>
    <property type="project" value="GO_Central"/>
</dbReference>
<evidence type="ECO:0000313" key="9">
    <source>
        <dbReference type="EMBL" id="KCW66357.1"/>
    </source>
</evidence>
<accession>A0A059BJG4</accession>
<dbReference type="InterPro" id="IPR039361">
    <property type="entry name" value="Cyclin"/>
</dbReference>
<dbReference type="CDD" id="cd20543">
    <property type="entry name" value="CYCLIN_AtCycD-like_rpt1"/>
    <property type="match status" value="1"/>
</dbReference>
<dbReference type="Pfam" id="PF00134">
    <property type="entry name" value="Cyclin_N"/>
    <property type="match status" value="1"/>
</dbReference>
<name>A0A059BJG4_EUCGR</name>
<proteinExistence type="inferred from homology"/>
<dbReference type="InterPro" id="IPR013763">
    <property type="entry name" value="Cyclin-like_dom"/>
</dbReference>
<keyword evidence="3 5" id="KW-0195">Cyclin</keyword>
<feature type="region of interest" description="Disordered" evidence="6">
    <location>
        <begin position="25"/>
        <end position="46"/>
    </location>
</feature>
<dbReference type="Pfam" id="PF02984">
    <property type="entry name" value="Cyclin_C"/>
    <property type="match status" value="1"/>
</dbReference>
<evidence type="ECO:0000256" key="6">
    <source>
        <dbReference type="SAM" id="MobiDB-lite"/>
    </source>
</evidence>
<dbReference type="GO" id="GO:0000082">
    <property type="term" value="P:G1/S transition of mitotic cell cycle"/>
    <property type="evidence" value="ECO:0000318"/>
    <property type="project" value="GO_Central"/>
</dbReference>
<dbReference type="SUPFAM" id="SSF47954">
    <property type="entry name" value="Cyclin-like"/>
    <property type="match status" value="2"/>
</dbReference>